<dbReference type="Proteomes" id="UP001221519">
    <property type="component" value="Chromosome"/>
</dbReference>
<dbReference type="EMBL" id="CP118108">
    <property type="protein sequence ID" value="WDI01347.1"/>
    <property type="molecule type" value="Genomic_DNA"/>
</dbReference>
<dbReference type="CDD" id="cd00077">
    <property type="entry name" value="HDc"/>
    <property type="match status" value="1"/>
</dbReference>
<keyword evidence="5" id="KW-0408">Iron</keyword>
<organism evidence="8 10">
    <name type="scientific">Paenibacillus urinalis</name>
    <dbReference type="NCBI Taxonomy" id="521520"/>
    <lineage>
        <taxon>Bacteria</taxon>
        <taxon>Bacillati</taxon>
        <taxon>Bacillota</taxon>
        <taxon>Bacilli</taxon>
        <taxon>Bacillales</taxon>
        <taxon>Paenibacillaceae</taxon>
        <taxon>Paenibacillus</taxon>
    </lineage>
</organism>
<evidence type="ECO:0000256" key="3">
    <source>
        <dbReference type="ARBA" id="ARBA00022741"/>
    </source>
</evidence>
<dbReference type="InterPro" id="IPR003607">
    <property type="entry name" value="HD/PDEase_dom"/>
</dbReference>
<dbReference type="NCBIfam" id="TIGR00488">
    <property type="entry name" value="bis(5'-nucleosyl)-tetraphosphatase (symmetrical) YqeK"/>
    <property type="match status" value="1"/>
</dbReference>
<dbReference type="InterPro" id="IPR006674">
    <property type="entry name" value="HD_domain"/>
</dbReference>
<dbReference type="Gene3D" id="1.10.3210.10">
    <property type="entry name" value="Hypothetical protein af1432"/>
    <property type="match status" value="1"/>
</dbReference>
<keyword evidence="2" id="KW-0479">Metal-binding</keyword>
<feature type="domain" description="HD" evidence="7">
    <location>
        <begin position="20"/>
        <end position="134"/>
    </location>
</feature>
<dbReference type="EC" id="3.6.1.41" evidence="1"/>
<dbReference type="GO" id="GO:0008803">
    <property type="term" value="F:bis(5'-nucleosyl)-tetraphosphatase (symmetrical) activity"/>
    <property type="evidence" value="ECO:0007669"/>
    <property type="project" value="UniProtKB-EC"/>
</dbReference>
<keyword evidence="11" id="KW-1185">Reference proteome</keyword>
<dbReference type="GO" id="GO:0046872">
    <property type="term" value="F:metal ion binding"/>
    <property type="evidence" value="ECO:0007669"/>
    <property type="project" value="UniProtKB-KW"/>
</dbReference>
<evidence type="ECO:0000313" key="9">
    <source>
        <dbReference type="EMBL" id="WDI01347.1"/>
    </source>
</evidence>
<dbReference type="SUPFAM" id="SSF109604">
    <property type="entry name" value="HD-domain/PDEase-like"/>
    <property type="match status" value="1"/>
</dbReference>
<evidence type="ECO:0000256" key="2">
    <source>
        <dbReference type="ARBA" id="ARBA00022723"/>
    </source>
</evidence>
<evidence type="ECO:0000256" key="4">
    <source>
        <dbReference type="ARBA" id="ARBA00022801"/>
    </source>
</evidence>
<evidence type="ECO:0000313" key="11">
    <source>
        <dbReference type="Proteomes" id="UP001221519"/>
    </source>
</evidence>
<dbReference type="PANTHER" id="PTHR35795">
    <property type="entry name" value="SLR1885 PROTEIN"/>
    <property type="match status" value="1"/>
</dbReference>
<protein>
    <recommendedName>
        <fullName evidence="1">bis(5'-nucleosyl)-tetraphosphatase (symmetrical)</fullName>
        <ecNumber evidence="1">3.6.1.41</ecNumber>
    </recommendedName>
</protein>
<evidence type="ECO:0000259" key="7">
    <source>
        <dbReference type="PROSITE" id="PS51831"/>
    </source>
</evidence>
<gene>
    <name evidence="8" type="primary">yqeK</name>
    <name evidence="8" type="ORF">PUW23_19210</name>
    <name evidence="9" type="ORF">PUW25_19055</name>
</gene>
<evidence type="ECO:0000313" key="8">
    <source>
        <dbReference type="EMBL" id="WDH81629.1"/>
    </source>
</evidence>
<accession>A0AAX3MZ27</accession>
<keyword evidence="4 8" id="KW-0378">Hydrolase</keyword>
<dbReference type="GO" id="GO:0000166">
    <property type="term" value="F:nucleotide binding"/>
    <property type="evidence" value="ECO:0007669"/>
    <property type="project" value="UniProtKB-KW"/>
</dbReference>
<evidence type="ECO:0000256" key="5">
    <source>
        <dbReference type="ARBA" id="ARBA00023004"/>
    </source>
</evidence>
<proteinExistence type="predicted"/>
<evidence type="ECO:0000256" key="1">
    <source>
        <dbReference type="ARBA" id="ARBA00012506"/>
    </source>
</evidence>
<dbReference type="SMART" id="SM00471">
    <property type="entry name" value="HDc"/>
    <property type="match status" value="1"/>
</dbReference>
<name>A0AAX3MZ27_9BACL</name>
<evidence type="ECO:0000256" key="6">
    <source>
        <dbReference type="ARBA" id="ARBA00049417"/>
    </source>
</evidence>
<dbReference type="Proteomes" id="UP001220962">
    <property type="component" value="Chromosome"/>
</dbReference>
<dbReference type="InterPro" id="IPR005249">
    <property type="entry name" value="YqeK"/>
</dbReference>
<dbReference type="AlphaFoldDB" id="A0AAX3MZ27"/>
<dbReference type="InterPro" id="IPR051094">
    <property type="entry name" value="Diverse_Catalytic_Enzymes"/>
</dbReference>
<dbReference type="PROSITE" id="PS51831">
    <property type="entry name" value="HD"/>
    <property type="match status" value="1"/>
</dbReference>
<dbReference type="Pfam" id="PF01966">
    <property type="entry name" value="HD"/>
    <property type="match status" value="1"/>
</dbReference>
<evidence type="ECO:0000313" key="10">
    <source>
        <dbReference type="Proteomes" id="UP001220962"/>
    </source>
</evidence>
<dbReference type="RefSeq" id="WP_205052572.1">
    <property type="nucleotide sequence ID" value="NZ_CP118101.1"/>
</dbReference>
<dbReference type="EMBL" id="CP118101">
    <property type="protein sequence ID" value="WDH81629.1"/>
    <property type="molecule type" value="Genomic_DNA"/>
</dbReference>
<reference evidence="8 11" key="1">
    <citation type="submission" date="2023-02" db="EMBL/GenBank/DDBJ databases">
        <title>Pathogen: clinical or host-associated sample.</title>
        <authorList>
            <person name="Hergert J."/>
            <person name="Casey R."/>
            <person name="Wagner J."/>
            <person name="Young E.L."/>
            <person name="Oakeson K.F."/>
        </authorList>
    </citation>
    <scope>NUCLEOTIDE SEQUENCE</scope>
    <source>
        <strain evidence="9 11">2022CK-00829</strain>
        <strain evidence="8">2022CK-00830</strain>
    </source>
</reference>
<keyword evidence="3" id="KW-0547">Nucleotide-binding</keyword>
<comment type="catalytic activity">
    <reaction evidence="6">
        <text>P(1),P(4)-bis(5'-adenosyl) tetraphosphate + H2O = 2 ADP + 2 H(+)</text>
        <dbReference type="Rhea" id="RHEA:24252"/>
        <dbReference type="ChEBI" id="CHEBI:15377"/>
        <dbReference type="ChEBI" id="CHEBI:15378"/>
        <dbReference type="ChEBI" id="CHEBI:58141"/>
        <dbReference type="ChEBI" id="CHEBI:456216"/>
        <dbReference type="EC" id="3.6.1.41"/>
    </reaction>
</comment>
<sequence length="200" mass="22551">MQQSRDDLIKAVSEQMPPQRWKHTQGVMETAVILAERFGADPRKADLAAILHDVAKYWPVNEMEKVIRDNGLNQDLLLHDKQLWHSEVGAFVAERDYGVTDSEVLNAIKWHTSGRVNMSLLDKVVCLADYIEPGRDFPGVHNIRELAEHSLEEALLAGFDGTITHLISLKKVIYPLTLFTRNDLIAQLKVSQNFTNPIGG</sequence>
<dbReference type="PANTHER" id="PTHR35795:SF1">
    <property type="entry name" value="BIS(5'-NUCLEOSYL)-TETRAPHOSPHATASE, SYMMETRICAL"/>
    <property type="match status" value="1"/>
</dbReference>